<dbReference type="AlphaFoldDB" id="A0A183PQX7"/>
<organism evidence="2 3">
    <name type="scientific">Schistosoma mattheei</name>
    <dbReference type="NCBI Taxonomy" id="31246"/>
    <lineage>
        <taxon>Eukaryota</taxon>
        <taxon>Metazoa</taxon>
        <taxon>Spiralia</taxon>
        <taxon>Lophotrochozoa</taxon>
        <taxon>Platyhelminthes</taxon>
        <taxon>Trematoda</taxon>
        <taxon>Digenea</taxon>
        <taxon>Strigeidida</taxon>
        <taxon>Schistosomatoidea</taxon>
        <taxon>Schistosomatidae</taxon>
        <taxon>Schistosoma</taxon>
    </lineage>
</organism>
<dbReference type="EMBL" id="UZAL01037637">
    <property type="protein sequence ID" value="VDP72262.1"/>
    <property type="molecule type" value="Genomic_DNA"/>
</dbReference>
<sequence>MILTSASKTTVVASNKRFNDDDDDDDDDDYYYYYYYYHHLYINSFQPLFTTIITNNTLSSIPQLSPSLSPMNEYDKELLSSNKNDNINQNIPMIYSEQSIMKKNEQTRPEQEEEEEEEEKEEEKQQQKIKKENDSIQTKRIFNDRTDH</sequence>
<feature type="compositionally biased region" description="Polar residues" evidence="1">
    <location>
        <begin position="80"/>
        <end position="99"/>
    </location>
</feature>
<evidence type="ECO:0000256" key="1">
    <source>
        <dbReference type="SAM" id="MobiDB-lite"/>
    </source>
</evidence>
<reference evidence="2 3" key="1">
    <citation type="submission" date="2018-11" db="EMBL/GenBank/DDBJ databases">
        <authorList>
            <consortium name="Pathogen Informatics"/>
        </authorList>
    </citation>
    <scope>NUCLEOTIDE SEQUENCE [LARGE SCALE GENOMIC DNA]</scope>
    <source>
        <strain>Denwood</strain>
        <strain evidence="3">Zambia</strain>
    </source>
</reference>
<keyword evidence="3" id="KW-1185">Reference proteome</keyword>
<evidence type="ECO:0000313" key="2">
    <source>
        <dbReference type="EMBL" id="VDP72262.1"/>
    </source>
</evidence>
<dbReference type="Proteomes" id="UP000269396">
    <property type="component" value="Unassembled WGS sequence"/>
</dbReference>
<feature type="compositionally biased region" description="Basic and acidic residues" evidence="1">
    <location>
        <begin position="122"/>
        <end position="134"/>
    </location>
</feature>
<evidence type="ECO:0000313" key="3">
    <source>
        <dbReference type="Proteomes" id="UP000269396"/>
    </source>
</evidence>
<feature type="region of interest" description="Disordered" evidence="1">
    <location>
        <begin position="80"/>
        <end position="148"/>
    </location>
</feature>
<gene>
    <name evidence="2" type="ORF">SMTD_LOCUS16761</name>
</gene>
<feature type="compositionally biased region" description="Acidic residues" evidence="1">
    <location>
        <begin position="111"/>
        <end position="121"/>
    </location>
</feature>
<feature type="non-terminal residue" evidence="2">
    <location>
        <position position="148"/>
    </location>
</feature>
<feature type="compositionally biased region" description="Basic and acidic residues" evidence="1">
    <location>
        <begin position="100"/>
        <end position="110"/>
    </location>
</feature>
<accession>A0A183PQX7</accession>
<proteinExistence type="predicted"/>
<name>A0A183PQX7_9TREM</name>
<protein>
    <submittedName>
        <fullName evidence="2">Uncharacterized protein</fullName>
    </submittedName>
</protein>
<dbReference type="STRING" id="31246.A0A183PQX7"/>